<keyword evidence="1 4" id="KW-0645">Protease</keyword>
<evidence type="ECO:0000256" key="1">
    <source>
        <dbReference type="ARBA" id="ARBA00022670"/>
    </source>
</evidence>
<feature type="active site" description="Charge relay system" evidence="4">
    <location>
        <position position="366"/>
    </location>
</feature>
<reference evidence="8" key="1">
    <citation type="journal article" date="2019" name="Int. J. Syst. Evol. Microbiol.">
        <title>The Global Catalogue of Microorganisms (GCM) 10K type strain sequencing project: providing services to taxonomists for standard genome sequencing and annotation.</title>
        <authorList>
            <consortium name="The Broad Institute Genomics Platform"/>
            <consortium name="The Broad Institute Genome Sequencing Center for Infectious Disease"/>
            <person name="Wu L."/>
            <person name="Ma J."/>
        </authorList>
    </citation>
    <scope>NUCLEOTIDE SEQUENCE [LARGE SCALE GENOMIC DNA]</scope>
    <source>
        <strain evidence="8">JCM 16929</strain>
    </source>
</reference>
<dbReference type="RefSeq" id="WP_344802331.1">
    <property type="nucleotide sequence ID" value="NZ_BAABAB010000007.1"/>
</dbReference>
<evidence type="ECO:0000313" key="8">
    <source>
        <dbReference type="Proteomes" id="UP001501490"/>
    </source>
</evidence>
<evidence type="ECO:0000313" key="7">
    <source>
        <dbReference type="EMBL" id="GAA3611664.1"/>
    </source>
</evidence>
<dbReference type="InterPro" id="IPR000209">
    <property type="entry name" value="Peptidase_S8/S53_dom"/>
</dbReference>
<organism evidence="7 8">
    <name type="scientific">Microlunatus ginsengisoli</name>
    <dbReference type="NCBI Taxonomy" id="363863"/>
    <lineage>
        <taxon>Bacteria</taxon>
        <taxon>Bacillati</taxon>
        <taxon>Actinomycetota</taxon>
        <taxon>Actinomycetes</taxon>
        <taxon>Propionibacteriales</taxon>
        <taxon>Propionibacteriaceae</taxon>
        <taxon>Microlunatus</taxon>
    </lineage>
</organism>
<protein>
    <recommendedName>
        <fullName evidence="6">Peptidase S8/S53 domain-containing protein</fullName>
    </recommendedName>
</protein>
<feature type="active site" description="Charge relay system" evidence="4">
    <location>
        <position position="162"/>
    </location>
</feature>
<accession>A0ABP6ZKI4</accession>
<feature type="active site" description="Charge relay system" evidence="4">
    <location>
        <position position="193"/>
    </location>
</feature>
<dbReference type="InterPro" id="IPR015500">
    <property type="entry name" value="Peptidase_S8_subtilisin-rel"/>
</dbReference>
<dbReference type="Proteomes" id="UP001501490">
    <property type="component" value="Unassembled WGS sequence"/>
</dbReference>
<name>A0ABP6ZKI4_9ACTN</name>
<feature type="domain" description="Peptidase S8/S53" evidence="6">
    <location>
        <begin position="156"/>
        <end position="389"/>
    </location>
</feature>
<dbReference type="Pfam" id="PF00082">
    <property type="entry name" value="Peptidase_S8"/>
    <property type="match status" value="1"/>
</dbReference>
<evidence type="ECO:0000256" key="3">
    <source>
        <dbReference type="ARBA" id="ARBA00022825"/>
    </source>
</evidence>
<evidence type="ECO:0000256" key="4">
    <source>
        <dbReference type="PROSITE-ProRule" id="PRU01240"/>
    </source>
</evidence>
<dbReference type="InterPro" id="IPR036852">
    <property type="entry name" value="Peptidase_S8/S53_dom_sf"/>
</dbReference>
<dbReference type="CDD" id="cd00306">
    <property type="entry name" value="Peptidases_S8_S53"/>
    <property type="match status" value="1"/>
</dbReference>
<keyword evidence="3 4" id="KW-0720">Serine protease</keyword>
<sequence length="431" mass="45999">MCDFRDGEILLSVPRFEPYEEIVRAWFDHHAGQYGVEVLDRMDRLLESRGVHVEMRIPCPVDLWRISVPRGQEVYLSSRMRIDLQRAAVLSFGSTELAAGLVADTVVEPNGICSTAALGGWPPAPAFSDITLSAMHDQYRAIIGCGPAEVSAAAPVTVAVVDSGVSPSLVDRVEHYTDLVDASQTIVDDRVLHGTVVSSIIADLAPSARFHVFRVADAHGLVTEWELVAALLSMGLCQVVNLSLTFSLDRPDCITCGRRANESRKITLGSAVDLLLNRPHPPIVVAAAGNAARAEVFYPAKYGRLVAIGSVNSRAELSSFSNWSADDEAGRPHPCFWYLPGGDDRYGGVEEVADLPGSSLRFLGTSYSCAYATGLIADLLSDLPAETVREGLRTGQGPPIAAGPARSGPGPADGRGLLTRRAVVDAGISSI</sequence>
<feature type="compositionally biased region" description="Low complexity" evidence="5">
    <location>
        <begin position="397"/>
        <end position="416"/>
    </location>
</feature>
<dbReference type="SUPFAM" id="SSF52743">
    <property type="entry name" value="Subtilisin-like"/>
    <property type="match status" value="1"/>
</dbReference>
<keyword evidence="2 4" id="KW-0378">Hydrolase</keyword>
<proteinExistence type="inferred from homology"/>
<evidence type="ECO:0000256" key="5">
    <source>
        <dbReference type="SAM" id="MobiDB-lite"/>
    </source>
</evidence>
<feature type="region of interest" description="Disordered" evidence="5">
    <location>
        <begin position="390"/>
        <end position="416"/>
    </location>
</feature>
<evidence type="ECO:0000256" key="2">
    <source>
        <dbReference type="ARBA" id="ARBA00022801"/>
    </source>
</evidence>
<comment type="caution">
    <text evidence="7">The sequence shown here is derived from an EMBL/GenBank/DDBJ whole genome shotgun (WGS) entry which is preliminary data.</text>
</comment>
<dbReference type="EMBL" id="BAABAB010000007">
    <property type="protein sequence ID" value="GAA3611664.1"/>
    <property type="molecule type" value="Genomic_DNA"/>
</dbReference>
<dbReference type="PRINTS" id="PR00723">
    <property type="entry name" value="SUBTILISIN"/>
</dbReference>
<dbReference type="Gene3D" id="3.40.50.200">
    <property type="entry name" value="Peptidase S8/S53 domain"/>
    <property type="match status" value="1"/>
</dbReference>
<comment type="similarity">
    <text evidence="4">Belongs to the peptidase S8 family.</text>
</comment>
<dbReference type="PROSITE" id="PS51892">
    <property type="entry name" value="SUBTILASE"/>
    <property type="match status" value="1"/>
</dbReference>
<keyword evidence="8" id="KW-1185">Reference proteome</keyword>
<gene>
    <name evidence="7" type="ORF">GCM10022236_11780</name>
</gene>
<evidence type="ECO:0000259" key="6">
    <source>
        <dbReference type="Pfam" id="PF00082"/>
    </source>
</evidence>